<gene>
    <name evidence="1" type="ORF">FG385_10285</name>
</gene>
<dbReference type="RefSeq" id="WP_139096402.1">
    <property type="nucleotide sequence ID" value="NZ_VDFW01000006.1"/>
</dbReference>
<accession>A0A5C4M355</accession>
<protein>
    <recommendedName>
        <fullName evidence="3">PE domain-containing protein</fullName>
    </recommendedName>
</protein>
<proteinExistence type="predicted"/>
<name>A0A5C4M355_9PSEU</name>
<dbReference type="OrthoDB" id="3622714at2"/>
<evidence type="ECO:0000313" key="1">
    <source>
        <dbReference type="EMBL" id="TNC27441.1"/>
    </source>
</evidence>
<evidence type="ECO:0008006" key="3">
    <source>
        <dbReference type="Google" id="ProtNLM"/>
    </source>
</evidence>
<dbReference type="EMBL" id="VDFW01000006">
    <property type="protein sequence ID" value="TNC27441.1"/>
    <property type="molecule type" value="Genomic_DNA"/>
</dbReference>
<evidence type="ECO:0000313" key="2">
    <source>
        <dbReference type="Proteomes" id="UP000305546"/>
    </source>
</evidence>
<reference evidence="1 2" key="1">
    <citation type="submission" date="2019-06" db="EMBL/GenBank/DDBJ databases">
        <title>Amycolatopsis alkalitolerans sp. nov., isolated from Gastrodia elata Blume.</title>
        <authorList>
            <person name="Narsing Rao M.P."/>
            <person name="Li W.J."/>
        </authorList>
    </citation>
    <scope>NUCLEOTIDE SEQUENCE [LARGE SCALE GENOMIC DNA]</scope>
    <source>
        <strain evidence="1 2">SYSUP0005</strain>
    </source>
</reference>
<dbReference type="Proteomes" id="UP000305546">
    <property type="component" value="Unassembled WGS sequence"/>
</dbReference>
<sequence length="156" mass="15905">MTGFVPNAGQPQTAAGSIGGSIGAAVGGMLSDAAIASTAAGVQKLVDSAKSGGFAISEEGANEYIRVFQDFENVLASMQNAAREAGQSPALGGSDYAATVAAHTRLMADGDAQSYSTALESLGKVVEQARLAFHQAKKNYAQMDEQAKQTFGQAQV</sequence>
<comment type="caution">
    <text evidence="1">The sequence shown here is derived from an EMBL/GenBank/DDBJ whole genome shotgun (WGS) entry which is preliminary data.</text>
</comment>
<keyword evidence="2" id="KW-1185">Reference proteome</keyword>
<organism evidence="1 2">
    <name type="scientific">Amycolatopsis alkalitolerans</name>
    <dbReference type="NCBI Taxonomy" id="2547244"/>
    <lineage>
        <taxon>Bacteria</taxon>
        <taxon>Bacillati</taxon>
        <taxon>Actinomycetota</taxon>
        <taxon>Actinomycetes</taxon>
        <taxon>Pseudonocardiales</taxon>
        <taxon>Pseudonocardiaceae</taxon>
        <taxon>Amycolatopsis</taxon>
    </lineage>
</organism>
<dbReference type="AlphaFoldDB" id="A0A5C4M355"/>